<dbReference type="AlphaFoldDB" id="A0A371XJ51"/>
<evidence type="ECO:0000256" key="2">
    <source>
        <dbReference type="SAM" id="Phobius"/>
    </source>
</evidence>
<feature type="compositionally biased region" description="Acidic residues" evidence="1">
    <location>
        <begin position="261"/>
        <end position="271"/>
    </location>
</feature>
<accession>A0A371XJ51</accession>
<dbReference type="RefSeq" id="WP_116621862.1">
    <property type="nucleotide sequence ID" value="NZ_QURN01000001.1"/>
</dbReference>
<dbReference type="Proteomes" id="UP000262379">
    <property type="component" value="Unassembled WGS sequence"/>
</dbReference>
<evidence type="ECO:0000313" key="3">
    <source>
        <dbReference type="EMBL" id="RFC69241.1"/>
    </source>
</evidence>
<keyword evidence="4" id="KW-1185">Reference proteome</keyword>
<evidence type="ECO:0000313" key="4">
    <source>
        <dbReference type="Proteomes" id="UP000262379"/>
    </source>
</evidence>
<feature type="transmembrane region" description="Helical" evidence="2">
    <location>
        <begin position="219"/>
        <end position="239"/>
    </location>
</feature>
<name>A0A371XJ51_9HYPH</name>
<protein>
    <submittedName>
        <fullName evidence="3">Uncharacterized protein</fullName>
    </submittedName>
</protein>
<dbReference type="EMBL" id="QURN01000001">
    <property type="protein sequence ID" value="RFC69241.1"/>
    <property type="molecule type" value="Genomic_DNA"/>
</dbReference>
<sequence length="425" mass="45801">MDVIEKAIRNAFEKGDASDQAFRERVYRQAFAALDRVLQANPGVTVESAIKRRKSLQAKIVDIEQEFTNPREPQPDPLLVTVPPLPTEAASESPRVVHPPVEAPVLSPRATPVPEVSIVSVGPAPRTAAPPVPAPQAPEPPAPEPRVEPEPVVEAPAPAYEPFVPEVTVEDAAPEPQAEQFEPVIPVSERRVEPEVVSDDVRPTERVVAGRERRRRPMAAMFVAVTLFSILAIGVWWAMQTGLLGNTTQSEPVRTVLPPTDDFEPGADEPPVEPGQADASRDWIEVFNGNDANSLSAPSDASAEAMHDEGQNFVRIKSGESGAAVLIDVNPGVLEQIAGKRATFDIVAKAQEGQDTQMSVTCNFGELGDCGRKRYAVGNARADYLFEIDMPAKKPGAAGTIAINSDFENKGKSVDIYEVKVSVQP</sequence>
<keyword evidence="2" id="KW-1133">Transmembrane helix</keyword>
<feature type="compositionally biased region" description="Pro residues" evidence="1">
    <location>
        <begin position="128"/>
        <end position="144"/>
    </location>
</feature>
<comment type="caution">
    <text evidence="3">The sequence shown here is derived from an EMBL/GenBank/DDBJ whole genome shotgun (WGS) entry which is preliminary data.</text>
</comment>
<proteinExistence type="predicted"/>
<reference evidence="4" key="1">
    <citation type="submission" date="2018-08" db="EMBL/GenBank/DDBJ databases">
        <authorList>
            <person name="Im W.T."/>
        </authorList>
    </citation>
    <scope>NUCLEOTIDE SEQUENCE [LARGE SCALE GENOMIC DNA]</scope>
    <source>
        <strain evidence="4">LA-28</strain>
    </source>
</reference>
<feature type="region of interest" description="Disordered" evidence="1">
    <location>
        <begin position="124"/>
        <end position="150"/>
    </location>
</feature>
<organism evidence="3 4">
    <name type="scientific">Mesorhizobium denitrificans</name>
    <dbReference type="NCBI Taxonomy" id="2294114"/>
    <lineage>
        <taxon>Bacteria</taxon>
        <taxon>Pseudomonadati</taxon>
        <taxon>Pseudomonadota</taxon>
        <taxon>Alphaproteobacteria</taxon>
        <taxon>Hyphomicrobiales</taxon>
        <taxon>Phyllobacteriaceae</taxon>
        <taxon>Mesorhizobium</taxon>
    </lineage>
</organism>
<keyword evidence="2" id="KW-0812">Transmembrane</keyword>
<gene>
    <name evidence="3" type="ORF">DY251_00340</name>
</gene>
<feature type="region of interest" description="Disordered" evidence="1">
    <location>
        <begin position="250"/>
        <end position="277"/>
    </location>
</feature>
<evidence type="ECO:0000256" key="1">
    <source>
        <dbReference type="SAM" id="MobiDB-lite"/>
    </source>
</evidence>
<keyword evidence="2" id="KW-0472">Membrane</keyword>